<name>A0A0S7WGT2_UNCT6</name>
<accession>A0A0S7WGT2</accession>
<organism evidence="1 2">
    <name type="scientific">candidate division TA06 bacterium DG_26</name>
    <dbReference type="NCBI Taxonomy" id="1703771"/>
    <lineage>
        <taxon>Bacteria</taxon>
        <taxon>Bacteria division TA06</taxon>
    </lineage>
</organism>
<proteinExistence type="predicted"/>
<dbReference type="PANTHER" id="PTHR32329:SF2">
    <property type="entry name" value="BIFUNCTIONAL PROTEIN [INCLUDES 2-HYDROXYACYL-COA DEHYDRATASE (N-TER) AND ITS ACTIVATOR DOMAIN (C_TERM)"/>
    <property type="match status" value="1"/>
</dbReference>
<dbReference type="Gene3D" id="3.40.50.11900">
    <property type="match status" value="1"/>
</dbReference>
<sequence length="358" mass="40576">MKVAFPHMGSFYIPFGGFLRALGVETVIPPKPSRKSIALGARHAPEFICFPFKANLGDLIMALERGADTLISVVGSWSCRFGYYGRLHHRILKDLGYTFDSILFNDPHLLENYRRIKEMQGSSTKTLHCISKGLMVLWLKLGLVDLAETLSRLVRPRERVMGETERVLQKVLAAVDRADGVERLRAMRAEIKDAFLRIPTDDVRSPLKIQVVGETYMVLEPRVNFDLLRRLGEMGCWADPFLTVRKWVLHPFRLGMGGRRGEKEARRMAAQFLPYPLGGEEQPSVGYTLLASRDGYDGVIHLHPFTCMPEAVAYPVLTRLSKERHIPVLSLSIDEHSSEGGFMTRIEAFLDLVGQRRR</sequence>
<evidence type="ECO:0008006" key="3">
    <source>
        <dbReference type="Google" id="ProtNLM"/>
    </source>
</evidence>
<dbReference type="AlphaFoldDB" id="A0A0S7WGT2"/>
<dbReference type="Pfam" id="PF06050">
    <property type="entry name" value="HGD-D"/>
    <property type="match status" value="1"/>
</dbReference>
<comment type="caution">
    <text evidence="1">The sequence shown here is derived from an EMBL/GenBank/DDBJ whole genome shotgun (WGS) entry which is preliminary data.</text>
</comment>
<dbReference type="Proteomes" id="UP000051124">
    <property type="component" value="Unassembled WGS sequence"/>
</dbReference>
<dbReference type="EMBL" id="LIZT01000063">
    <property type="protein sequence ID" value="KPJ49345.1"/>
    <property type="molecule type" value="Genomic_DNA"/>
</dbReference>
<evidence type="ECO:0000313" key="2">
    <source>
        <dbReference type="Proteomes" id="UP000051124"/>
    </source>
</evidence>
<dbReference type="InterPro" id="IPR010327">
    <property type="entry name" value="FldB/FldC_alpha/beta"/>
</dbReference>
<dbReference type="InterPro" id="IPR051805">
    <property type="entry name" value="Dehydratase_Activator_Redct"/>
</dbReference>
<reference evidence="1 2" key="1">
    <citation type="journal article" date="2015" name="Microbiome">
        <title>Genomic resolution of linkages in carbon, nitrogen, and sulfur cycling among widespread estuary sediment bacteria.</title>
        <authorList>
            <person name="Baker B.J."/>
            <person name="Lazar C.S."/>
            <person name="Teske A.P."/>
            <person name="Dick G.J."/>
        </authorList>
    </citation>
    <scope>NUCLEOTIDE SEQUENCE [LARGE SCALE GENOMIC DNA]</scope>
    <source>
        <strain evidence="1">DG_26</strain>
    </source>
</reference>
<evidence type="ECO:0000313" key="1">
    <source>
        <dbReference type="EMBL" id="KPJ49345.1"/>
    </source>
</evidence>
<protein>
    <recommendedName>
        <fullName evidence="3">DUF2229 domain-containing protein</fullName>
    </recommendedName>
</protein>
<gene>
    <name evidence="1" type="ORF">AMJ40_05780</name>
</gene>
<dbReference type="PANTHER" id="PTHR32329">
    <property type="entry name" value="BIFUNCTIONAL PROTEIN [INCLUDES 2-HYDROXYACYL-COA DEHYDRATASE (N-TER) AND ITS ACTIVATOR DOMAIN (C_TERM)-RELATED"/>
    <property type="match status" value="1"/>
</dbReference>